<dbReference type="EMBL" id="UINC01003221">
    <property type="protein sequence ID" value="SVA04402.1"/>
    <property type="molecule type" value="Genomic_DNA"/>
</dbReference>
<reference evidence="1" key="1">
    <citation type="submission" date="2018-05" db="EMBL/GenBank/DDBJ databases">
        <authorList>
            <person name="Lanie J.A."/>
            <person name="Ng W.-L."/>
            <person name="Kazmierczak K.M."/>
            <person name="Andrzejewski T.M."/>
            <person name="Davidsen T.M."/>
            <person name="Wayne K.J."/>
            <person name="Tettelin H."/>
            <person name="Glass J.I."/>
            <person name="Rusch D."/>
            <person name="Podicherti R."/>
            <person name="Tsui H.-C.T."/>
            <person name="Winkler M.E."/>
        </authorList>
    </citation>
    <scope>NUCLEOTIDE SEQUENCE</scope>
</reference>
<accession>A0A381SK24</accession>
<dbReference type="InterPro" id="IPR010869">
    <property type="entry name" value="DUF1501"/>
</dbReference>
<organism evidence="1">
    <name type="scientific">marine metagenome</name>
    <dbReference type="NCBI Taxonomy" id="408172"/>
    <lineage>
        <taxon>unclassified sequences</taxon>
        <taxon>metagenomes</taxon>
        <taxon>ecological metagenomes</taxon>
    </lineage>
</organism>
<dbReference type="AlphaFoldDB" id="A0A381SK24"/>
<dbReference type="PANTHER" id="PTHR43737:SF1">
    <property type="entry name" value="DUF1501 DOMAIN-CONTAINING PROTEIN"/>
    <property type="match status" value="1"/>
</dbReference>
<proteinExistence type="predicted"/>
<name>A0A381SK24_9ZZZZ</name>
<dbReference type="Gene3D" id="3.40.720.10">
    <property type="entry name" value="Alkaline Phosphatase, subunit A"/>
    <property type="match status" value="1"/>
</dbReference>
<protein>
    <recommendedName>
        <fullName evidence="2">DUF1501 domain-containing protein</fullName>
    </recommendedName>
</protein>
<evidence type="ECO:0000313" key="1">
    <source>
        <dbReference type="EMBL" id="SVA04402.1"/>
    </source>
</evidence>
<dbReference type="InterPro" id="IPR017850">
    <property type="entry name" value="Alkaline_phosphatase_core_sf"/>
</dbReference>
<dbReference type="Pfam" id="PF07394">
    <property type="entry name" value="DUF1501"/>
    <property type="match status" value="1"/>
</dbReference>
<dbReference type="PANTHER" id="PTHR43737">
    <property type="entry name" value="BLL7424 PROTEIN"/>
    <property type="match status" value="1"/>
</dbReference>
<evidence type="ECO:0008006" key="2">
    <source>
        <dbReference type="Google" id="ProtNLM"/>
    </source>
</evidence>
<sequence length="411" mass="44538">MSSLGVLGASMSGWLPMLAARANAAENGRQRIKSCILLWMDGGPSQTHSFTIPDVEPDYKKINSSVDGIEISEHLPRLARQMQDLALIRTMNTGLNNHDAGQYLMHMGYRANVAIDYPSVGAIVARELGRPDTGLPSYINLGASRVPKKFQRSGALGADYAPMMLAGSSIENLRPPISPRADARIALLQETQEREGERFDSPQIHAHAASYRKAVELMRSDQTKAFDYKSEPQKIRDMYGKSGFGQQCLQARRLVEAGVAFVEISWGGWDHHGGAAKPVLKRSPELDIGFSALIEDLRQRGLLETTLVVWMGEFGRGPVAGVGGGNNHHKGAGHYAKCWTTVLAGAGLKTGQVIGKTSPDAVEVAERPISAGDFFATICKALEIDHEGTYDVDGRPVPYANTGSEPIAELF</sequence>
<gene>
    <name evidence="1" type="ORF">METZ01_LOCUS57256</name>
</gene>
<dbReference type="SUPFAM" id="SSF53649">
    <property type="entry name" value="Alkaline phosphatase-like"/>
    <property type="match status" value="1"/>
</dbReference>